<evidence type="ECO:0000256" key="1">
    <source>
        <dbReference type="ARBA" id="ARBA00009861"/>
    </source>
</evidence>
<dbReference type="Gramene" id="OGLUM08G23630.2">
    <property type="protein sequence ID" value="OGLUM08G23630.2"/>
    <property type="gene ID" value="OGLUM08G23630"/>
</dbReference>
<dbReference type="Proteomes" id="UP000026961">
    <property type="component" value="Chromosome 8"/>
</dbReference>
<proteinExistence type="inferred from homology"/>
<reference evidence="4" key="2">
    <citation type="submission" date="2018-05" db="EMBL/GenBank/DDBJ databases">
        <title>OgluRS3 (Oryza glumaepatula Reference Sequence Version 3).</title>
        <authorList>
            <person name="Zhang J."/>
            <person name="Kudrna D."/>
            <person name="Lee S."/>
            <person name="Talag J."/>
            <person name="Welchert J."/>
            <person name="Wing R.A."/>
        </authorList>
    </citation>
    <scope>NUCLEOTIDE SEQUENCE [LARGE SCALE GENOMIC DNA]</scope>
</reference>
<dbReference type="HOGENOM" id="CLU_014546_5_1_1"/>
<dbReference type="GO" id="GO:0050734">
    <property type="term" value="F:hydroxycinnamoyltransferase activity"/>
    <property type="evidence" value="ECO:0007669"/>
    <property type="project" value="UniProtKB-ARBA"/>
</dbReference>
<dbReference type="Gene3D" id="3.30.559.10">
    <property type="entry name" value="Chloramphenicol acetyltransferase-like domain"/>
    <property type="match status" value="2"/>
</dbReference>
<dbReference type="InterPro" id="IPR023213">
    <property type="entry name" value="CAT-like_dom_sf"/>
</dbReference>
<dbReference type="AlphaFoldDB" id="A0A0E0AYE8"/>
<accession>A0A0E0AYE8</accession>
<dbReference type="PANTHER" id="PTHR31642">
    <property type="entry name" value="TRICHOTHECENE 3-O-ACETYLTRANSFERASE"/>
    <property type="match status" value="1"/>
</dbReference>
<evidence type="ECO:0000256" key="3">
    <source>
        <dbReference type="ARBA" id="ARBA00023315"/>
    </source>
</evidence>
<dbReference type="PANTHER" id="PTHR31642:SF16">
    <property type="entry name" value="OS08G0543400 PROTEIN"/>
    <property type="match status" value="1"/>
</dbReference>
<evidence type="ECO:0000256" key="2">
    <source>
        <dbReference type="ARBA" id="ARBA00022679"/>
    </source>
</evidence>
<name>A0A0E0AYE8_9ORYZ</name>
<dbReference type="EnsemblPlants" id="OGLUM08G23630.2">
    <property type="protein sequence ID" value="OGLUM08G23630.2"/>
    <property type="gene ID" value="OGLUM08G23630"/>
</dbReference>
<evidence type="ECO:0000313" key="4">
    <source>
        <dbReference type="EnsemblPlants" id="OGLUM08G23630.2"/>
    </source>
</evidence>
<keyword evidence="2" id="KW-0808">Transferase</keyword>
<sequence>MESCFVTPHEDTPETIEEEVKEMESCFVTPHEDTPRKGLWLSPLDIVMVNRGHTPTVYFYQRDTATAAADFFEVGRLKEAMAKALVAFYPLAGRLSVDGDGRPEIDCNAEGALFVVAQSKLTVDAFSDLKPSPELRRLFAPRIEPASIMLGVQVTFLSCGDVALGTVLHHVAIDALSAFHFFQTWSSFYRDGEAAMLELPCHERTLLRTRSPPIVHPDVHSMFSLKLNFCEPSDPISTKIFVISKNQLDALKQICGGLSTFCAMSALVWQCMCIARQLPLDAETRVIFPVNIRRRVKPPLLDRYFGNALVDLKVASTVRDIVLGTLDVTAAQIKNALGRLDDEMLQSAIDYNEMAGMPNKHTKGNLPDTELRMVSWLGMPVYDADFGWGKPEMMSCAESVRGGFVYMMDGIDNDGGGVRVLMCMEARKMEEFGRLFYAKPPAPAVRVSLVTGNRDGQ</sequence>
<dbReference type="Pfam" id="PF02458">
    <property type="entry name" value="Transferase"/>
    <property type="match status" value="1"/>
</dbReference>
<reference evidence="4" key="1">
    <citation type="submission" date="2015-04" db="UniProtKB">
        <authorList>
            <consortium name="EnsemblPlants"/>
        </authorList>
    </citation>
    <scope>IDENTIFICATION</scope>
</reference>
<keyword evidence="5" id="KW-1185">Reference proteome</keyword>
<dbReference type="SUPFAM" id="SSF52777">
    <property type="entry name" value="CoA-dependent acyltransferases"/>
    <property type="match status" value="1"/>
</dbReference>
<protein>
    <submittedName>
        <fullName evidence="4">Uncharacterized protein</fullName>
    </submittedName>
</protein>
<dbReference type="InterPro" id="IPR050317">
    <property type="entry name" value="Plant_Fungal_Acyltransferase"/>
</dbReference>
<organism evidence="4">
    <name type="scientific">Oryza glumipatula</name>
    <dbReference type="NCBI Taxonomy" id="40148"/>
    <lineage>
        <taxon>Eukaryota</taxon>
        <taxon>Viridiplantae</taxon>
        <taxon>Streptophyta</taxon>
        <taxon>Embryophyta</taxon>
        <taxon>Tracheophyta</taxon>
        <taxon>Spermatophyta</taxon>
        <taxon>Magnoliopsida</taxon>
        <taxon>Liliopsida</taxon>
        <taxon>Poales</taxon>
        <taxon>Poaceae</taxon>
        <taxon>BOP clade</taxon>
        <taxon>Oryzoideae</taxon>
        <taxon>Oryzeae</taxon>
        <taxon>Oryzinae</taxon>
        <taxon>Oryza</taxon>
    </lineage>
</organism>
<comment type="similarity">
    <text evidence="1">Belongs to the plant acyltransferase family.</text>
</comment>
<keyword evidence="3" id="KW-0012">Acyltransferase</keyword>
<evidence type="ECO:0000313" key="5">
    <source>
        <dbReference type="Proteomes" id="UP000026961"/>
    </source>
</evidence>